<dbReference type="GO" id="GO:0032259">
    <property type="term" value="P:methylation"/>
    <property type="evidence" value="ECO:0007669"/>
    <property type="project" value="UniProtKB-KW"/>
</dbReference>
<evidence type="ECO:0000256" key="1">
    <source>
        <dbReference type="SAM" id="SignalP"/>
    </source>
</evidence>
<accession>I1YET4</accession>
<keyword evidence="3" id="KW-1185">Reference proteome</keyword>
<dbReference type="RefSeq" id="WP_014702877.1">
    <property type="nucleotide sequence ID" value="NC_017856.1"/>
</dbReference>
<dbReference type="AlphaFoldDB" id="I1YET4"/>
<dbReference type="PATRIC" id="fig|754477.3.peg.246"/>
<dbReference type="Proteomes" id="UP000009145">
    <property type="component" value="Chromosome"/>
</dbReference>
<dbReference type="InterPro" id="IPR016980">
    <property type="entry name" value="S-AdoMet-dep_MeTrfase_Alr7345"/>
</dbReference>
<gene>
    <name evidence="2" type="ordered locus">Q7C_248</name>
</gene>
<dbReference type="STRING" id="754477.Q7C_248"/>
<dbReference type="EMBL" id="CP003380">
    <property type="protein sequence ID" value="AFJ01427.1"/>
    <property type="molecule type" value="Genomic_DNA"/>
</dbReference>
<dbReference type="KEGG" id="mec:Q7C_248"/>
<dbReference type="InterPro" id="IPR029063">
    <property type="entry name" value="SAM-dependent_MTases_sf"/>
</dbReference>
<dbReference type="SUPFAM" id="SSF53335">
    <property type="entry name" value="S-adenosyl-L-methionine-dependent methyltransferases"/>
    <property type="match status" value="1"/>
</dbReference>
<reference evidence="2 3" key="1">
    <citation type="journal article" date="2012" name="J. Bacteriol.">
        <title>Complete genome sequences of Methylophaga sp. strain JAM1 and Methylophaga sp. strain JAM7.</title>
        <authorList>
            <person name="Villeneuve C."/>
            <person name="Martineau C."/>
            <person name="Mauffrey F."/>
            <person name="Villemur R."/>
        </authorList>
    </citation>
    <scope>NUCLEOTIDE SEQUENCE [LARGE SCALE GENOMIC DNA]</scope>
    <source>
        <strain evidence="2 3">JAM7</strain>
    </source>
</reference>
<feature type="signal peptide" evidence="1">
    <location>
        <begin position="1"/>
        <end position="23"/>
    </location>
</feature>
<protein>
    <submittedName>
        <fullName evidence="2">Putative methyltransferase</fullName>
    </submittedName>
</protein>
<keyword evidence="2" id="KW-0808">Transferase</keyword>
<dbReference type="HOGENOM" id="CLU_072291_0_0_6"/>
<dbReference type="Gene3D" id="3.40.50.150">
    <property type="entry name" value="Vaccinia Virus protein VP39"/>
    <property type="match status" value="1"/>
</dbReference>
<dbReference type="GO" id="GO:0008168">
    <property type="term" value="F:methyltransferase activity"/>
    <property type="evidence" value="ECO:0007669"/>
    <property type="project" value="UniProtKB-KW"/>
</dbReference>
<sequence precursor="true">MQRYLNSLAILFGLLFTSPLVLADSGLIEAVNDTRRDAQNRARDSARHPEQTLAFFQIEPGMRVAEIWPGRGWYTEILAPWLKQGDGHLIAAGFPADMGPDWRQQLRNSYNDWLSSDTTRFDEVEIIEFGPGHWQITQANSLDAIVTFRNVHNWVKAETAEAAFSAMFEALKPGGVLGVTDHRAKPGTDRETMKKTGYLTESLVIGLAEQAGFKLDATSEINANPADTTRHPNGVWSLPPTLRIADEDKAKYQAIGESDRMTLRFIKPQNISLPDG</sequence>
<name>I1YET4_METFJ</name>
<dbReference type="PIRSF" id="PIRSF031679">
    <property type="entry name" value="Mtase_Alr7345_prd"/>
    <property type="match status" value="1"/>
</dbReference>
<proteinExistence type="predicted"/>
<evidence type="ECO:0000313" key="2">
    <source>
        <dbReference type="EMBL" id="AFJ01427.1"/>
    </source>
</evidence>
<evidence type="ECO:0000313" key="3">
    <source>
        <dbReference type="Proteomes" id="UP000009145"/>
    </source>
</evidence>
<feature type="chain" id="PRO_5003654574" evidence="1">
    <location>
        <begin position="24"/>
        <end position="276"/>
    </location>
</feature>
<keyword evidence="2" id="KW-0489">Methyltransferase</keyword>
<dbReference type="eggNOG" id="COG4798">
    <property type="taxonomic scope" value="Bacteria"/>
</dbReference>
<keyword evidence="1" id="KW-0732">Signal</keyword>
<organism evidence="2 3">
    <name type="scientific">Methylophaga frappieri (strain ATCC BAA-2434 / DSM 25690 / JAM7)</name>
    <dbReference type="NCBI Taxonomy" id="754477"/>
    <lineage>
        <taxon>Bacteria</taxon>
        <taxon>Pseudomonadati</taxon>
        <taxon>Pseudomonadota</taxon>
        <taxon>Gammaproteobacteria</taxon>
        <taxon>Thiotrichales</taxon>
        <taxon>Piscirickettsiaceae</taxon>
        <taxon>Methylophaga</taxon>
    </lineage>
</organism>